<dbReference type="AlphaFoldDB" id="A0AAD3RT19"/>
<name>A0AAD3RT19_9RHOB</name>
<reference evidence="2" key="1">
    <citation type="journal article" date="2014" name="Int. J. Syst. Evol. Microbiol.">
        <title>Complete genome sequence of Corynebacterium casei LMG S-19264T (=DSM 44701T), isolated from a smear-ripened cheese.</title>
        <authorList>
            <consortium name="US DOE Joint Genome Institute (JGI-PGF)"/>
            <person name="Walter F."/>
            <person name="Albersmeier A."/>
            <person name="Kalinowski J."/>
            <person name="Ruckert C."/>
        </authorList>
    </citation>
    <scope>NUCLEOTIDE SEQUENCE</scope>
    <source>
        <strain evidence="2">VKM B-2222</strain>
    </source>
</reference>
<dbReference type="EMBL" id="BSFH01000017">
    <property type="protein sequence ID" value="GLK63467.1"/>
    <property type="molecule type" value="Genomic_DNA"/>
</dbReference>
<gene>
    <name evidence="2" type="ORF">GCM10017635_09370</name>
</gene>
<keyword evidence="3" id="KW-1185">Reference proteome</keyword>
<comment type="caution">
    <text evidence="2">The sequence shown here is derived from an EMBL/GenBank/DDBJ whole genome shotgun (WGS) entry which is preliminary data.</text>
</comment>
<organism evidence="2 3">
    <name type="scientific">Paracoccus kondratievae</name>
    <dbReference type="NCBI Taxonomy" id="135740"/>
    <lineage>
        <taxon>Bacteria</taxon>
        <taxon>Pseudomonadati</taxon>
        <taxon>Pseudomonadota</taxon>
        <taxon>Alphaproteobacteria</taxon>
        <taxon>Rhodobacterales</taxon>
        <taxon>Paracoccaceae</taxon>
        <taxon>Paracoccus</taxon>
    </lineage>
</organism>
<dbReference type="Proteomes" id="UP001143349">
    <property type="component" value="Unassembled WGS sequence"/>
</dbReference>
<evidence type="ECO:0000313" key="2">
    <source>
        <dbReference type="EMBL" id="GLK63467.1"/>
    </source>
</evidence>
<dbReference type="GO" id="GO:0006355">
    <property type="term" value="P:regulation of DNA-templated transcription"/>
    <property type="evidence" value="ECO:0007669"/>
    <property type="project" value="InterPro"/>
</dbReference>
<feature type="region of interest" description="Disordered" evidence="1">
    <location>
        <begin position="41"/>
        <end position="63"/>
    </location>
</feature>
<reference evidence="2" key="2">
    <citation type="submission" date="2023-01" db="EMBL/GenBank/DDBJ databases">
        <authorList>
            <person name="Sun Q."/>
            <person name="Evtushenko L."/>
        </authorList>
    </citation>
    <scope>NUCLEOTIDE SEQUENCE</scope>
    <source>
        <strain evidence="2">VKM B-2222</strain>
    </source>
</reference>
<evidence type="ECO:0008006" key="4">
    <source>
        <dbReference type="Google" id="ProtNLM"/>
    </source>
</evidence>
<evidence type="ECO:0000256" key="1">
    <source>
        <dbReference type="SAM" id="MobiDB-lite"/>
    </source>
</evidence>
<accession>A0AAD3RT19</accession>
<dbReference type="Gene3D" id="1.10.1220.10">
    <property type="entry name" value="Met repressor-like"/>
    <property type="match status" value="1"/>
</dbReference>
<sequence length="63" mass="6779">MNAEVRMTVRLPKWAVDFLDKVGEENFTSRNAEIVRSVKERMEAAGGASPNSTPAAGSEAAAR</sequence>
<dbReference type="InterPro" id="IPR013321">
    <property type="entry name" value="Arc_rbn_hlx_hlx"/>
</dbReference>
<protein>
    <recommendedName>
        <fullName evidence="4">Arc family DNA-binding protein</fullName>
    </recommendedName>
</protein>
<evidence type="ECO:0000313" key="3">
    <source>
        <dbReference type="Proteomes" id="UP001143349"/>
    </source>
</evidence>
<proteinExistence type="predicted"/>